<name>A0ABQ6K2V3_9MICO</name>
<reference evidence="2" key="1">
    <citation type="journal article" date="2019" name="Int. J. Syst. Evol. Microbiol.">
        <title>The Global Catalogue of Microorganisms (GCM) 10K type strain sequencing project: providing services to taxonomists for standard genome sequencing and annotation.</title>
        <authorList>
            <consortium name="The Broad Institute Genomics Platform"/>
            <consortium name="The Broad Institute Genome Sequencing Center for Infectious Disease"/>
            <person name="Wu L."/>
            <person name="Ma J."/>
        </authorList>
    </citation>
    <scope>NUCLEOTIDE SEQUENCE [LARGE SCALE GENOMIC DNA]</scope>
    <source>
        <strain evidence="2">NBRC 108894</strain>
    </source>
</reference>
<gene>
    <name evidence="1" type="ORF">GCM10025881_14580</name>
</gene>
<dbReference type="SUPFAM" id="SSF55961">
    <property type="entry name" value="Bet v1-like"/>
    <property type="match status" value="1"/>
</dbReference>
<dbReference type="InterPro" id="IPR023393">
    <property type="entry name" value="START-like_dom_sf"/>
</dbReference>
<dbReference type="RefSeq" id="WP_284253535.1">
    <property type="nucleotide sequence ID" value="NZ_BAAAQO010000002.1"/>
</dbReference>
<dbReference type="Gene3D" id="3.30.530.20">
    <property type="match status" value="1"/>
</dbReference>
<evidence type="ECO:0000313" key="1">
    <source>
        <dbReference type="EMBL" id="GMA94634.1"/>
    </source>
</evidence>
<keyword evidence="2" id="KW-1185">Reference proteome</keyword>
<sequence length="163" mass="17755">MSIATAVRARVGGLRAPRPVPRAREVVVSRLVAAPLPVVRECCWDAVRHHVVHGLGTAKVRMDSVSGTIAIGPFRHEYRAALAAGPGAFRWRGSASSGEIRFAPIDQDHTRVDVVLRWTPRAAWAQAAVRVDLDRRQIEADLHRLALIAESQAAEDRLGPIAV</sequence>
<comment type="caution">
    <text evidence="1">The sequence shown here is derived from an EMBL/GenBank/DDBJ whole genome shotgun (WGS) entry which is preliminary data.</text>
</comment>
<organism evidence="1 2">
    <name type="scientific">Pseudolysinimonas kribbensis</name>
    <dbReference type="NCBI Taxonomy" id="433641"/>
    <lineage>
        <taxon>Bacteria</taxon>
        <taxon>Bacillati</taxon>
        <taxon>Actinomycetota</taxon>
        <taxon>Actinomycetes</taxon>
        <taxon>Micrococcales</taxon>
        <taxon>Microbacteriaceae</taxon>
        <taxon>Pseudolysinimonas</taxon>
    </lineage>
</organism>
<proteinExistence type="predicted"/>
<accession>A0ABQ6K2V3</accession>
<evidence type="ECO:0008006" key="3">
    <source>
        <dbReference type="Google" id="ProtNLM"/>
    </source>
</evidence>
<protein>
    <recommendedName>
        <fullName evidence="3">SRPBCC family protein</fullName>
    </recommendedName>
</protein>
<dbReference type="Proteomes" id="UP001157034">
    <property type="component" value="Unassembled WGS sequence"/>
</dbReference>
<evidence type="ECO:0000313" key="2">
    <source>
        <dbReference type="Proteomes" id="UP001157034"/>
    </source>
</evidence>
<dbReference type="EMBL" id="BSVB01000001">
    <property type="protein sequence ID" value="GMA94634.1"/>
    <property type="molecule type" value="Genomic_DNA"/>
</dbReference>